<sequence length="125" mass="13877">MLRAKAMYVSLADAVLAVHLGFILFACLGALLALKWRRVLWLQIPAAAWGIYVEASGTICPLTSIENYFRVRAGHAAYEGDCLGHYLTATIYPDGLTRNIQFALGALVLILNLSVYAWLLHKRRT</sequence>
<dbReference type="PROSITE" id="PS51257">
    <property type="entry name" value="PROKAR_LIPOPROTEIN"/>
    <property type="match status" value="1"/>
</dbReference>
<accession>A0ABQ5XNY9</accession>
<dbReference type="InterPro" id="IPR021218">
    <property type="entry name" value="DUF2784"/>
</dbReference>
<evidence type="ECO:0008006" key="4">
    <source>
        <dbReference type="Google" id="ProtNLM"/>
    </source>
</evidence>
<feature type="transmembrane region" description="Helical" evidence="1">
    <location>
        <begin position="100"/>
        <end position="120"/>
    </location>
</feature>
<reference evidence="3" key="1">
    <citation type="journal article" date="2019" name="Int. J. Syst. Evol. Microbiol.">
        <title>The Global Catalogue of Microorganisms (GCM) 10K type strain sequencing project: providing services to taxonomists for standard genome sequencing and annotation.</title>
        <authorList>
            <consortium name="The Broad Institute Genomics Platform"/>
            <consortium name="The Broad Institute Genome Sequencing Center for Infectious Disease"/>
            <person name="Wu L."/>
            <person name="Ma J."/>
        </authorList>
    </citation>
    <scope>NUCLEOTIDE SEQUENCE [LARGE SCALE GENOMIC DNA]</scope>
    <source>
        <strain evidence="3">NBRC 111980</strain>
    </source>
</reference>
<keyword evidence="1" id="KW-0472">Membrane</keyword>
<keyword evidence="1" id="KW-1133">Transmembrane helix</keyword>
<evidence type="ECO:0000313" key="3">
    <source>
        <dbReference type="Proteomes" id="UP001156670"/>
    </source>
</evidence>
<gene>
    <name evidence="2" type="ORF">GCM10007901_23400</name>
</gene>
<organism evidence="2 3">
    <name type="scientific">Dyella acidisoli</name>
    <dbReference type="NCBI Taxonomy" id="1867834"/>
    <lineage>
        <taxon>Bacteria</taxon>
        <taxon>Pseudomonadati</taxon>
        <taxon>Pseudomonadota</taxon>
        <taxon>Gammaproteobacteria</taxon>
        <taxon>Lysobacterales</taxon>
        <taxon>Rhodanobacteraceae</taxon>
        <taxon>Dyella</taxon>
    </lineage>
</organism>
<name>A0ABQ5XNY9_9GAMM</name>
<dbReference type="Proteomes" id="UP001156670">
    <property type="component" value="Unassembled WGS sequence"/>
</dbReference>
<evidence type="ECO:0000256" key="1">
    <source>
        <dbReference type="SAM" id="Phobius"/>
    </source>
</evidence>
<keyword evidence="3" id="KW-1185">Reference proteome</keyword>
<protein>
    <recommendedName>
        <fullName evidence="4">DUF2784 domain-containing protein</fullName>
    </recommendedName>
</protein>
<comment type="caution">
    <text evidence="2">The sequence shown here is derived from an EMBL/GenBank/DDBJ whole genome shotgun (WGS) entry which is preliminary data.</text>
</comment>
<dbReference type="Pfam" id="PF10861">
    <property type="entry name" value="DUF2784"/>
    <property type="match status" value="1"/>
</dbReference>
<proteinExistence type="predicted"/>
<dbReference type="EMBL" id="BSOB01000018">
    <property type="protein sequence ID" value="GLQ93389.1"/>
    <property type="molecule type" value="Genomic_DNA"/>
</dbReference>
<evidence type="ECO:0000313" key="2">
    <source>
        <dbReference type="EMBL" id="GLQ93389.1"/>
    </source>
</evidence>
<keyword evidence="1" id="KW-0812">Transmembrane</keyword>
<feature type="transmembrane region" description="Helical" evidence="1">
    <location>
        <begin position="12"/>
        <end position="34"/>
    </location>
</feature>